<accession>A0A3Q9J491</accession>
<evidence type="ECO:0000313" key="10">
    <source>
        <dbReference type="Proteomes" id="UP000274841"/>
    </source>
</evidence>
<evidence type="ECO:0000259" key="8">
    <source>
        <dbReference type="PROSITE" id="PS50850"/>
    </source>
</evidence>
<organism evidence="9 10">
    <name type="scientific">Microbacterium oxydans</name>
    <dbReference type="NCBI Taxonomy" id="82380"/>
    <lineage>
        <taxon>Bacteria</taxon>
        <taxon>Bacillati</taxon>
        <taxon>Actinomycetota</taxon>
        <taxon>Actinomycetes</taxon>
        <taxon>Micrococcales</taxon>
        <taxon>Microbacteriaceae</taxon>
        <taxon>Microbacterium</taxon>
    </lineage>
</organism>
<dbReference type="KEGG" id="moy:CVS54_02301"/>
<keyword evidence="5 7" id="KW-0472">Membrane</keyword>
<feature type="transmembrane region" description="Helical" evidence="7">
    <location>
        <begin position="12"/>
        <end position="39"/>
    </location>
</feature>
<sequence>MNPSTESRGAAKWALLSLAIGSFGIGMTEFVVMGLLPNIAADLLPSLWATSPEDALSQAGWLISLYALGVVVGAPTIAGFVARYPRHRVMIVLALALTVFNALTVVLPTFELVAASRFLAGLPHGAYFGIGALVAAEVMGPGNRAKGVAFILTGLTVANVVGVPLGTFLGQQWGWRSAFAVVAIVFALATVCIALFVPEHPGDPGRTMRQELRVFRIPQVWFTLGVGAIGFGGFFAVYSYIAPLVTEVSGSPEWVVPILLVLMGLGMTAGNLVGGHLADIDLRRTLLFGLAAMALVFALLAFLSFWIVSLAVVVLVVGFVSSVLSPTIQTRLMDVAGDNQSIAAAMNHSALNIGNSLGAFLGGVVIAAGWGFTAPAWTGAALAVAGLLIALLSYRVEGRRPAPVELVTAVSAGSASVVSTSTAPTSTAPTSTAPTSTAPTSTAP</sequence>
<feature type="transmembrane region" description="Helical" evidence="7">
    <location>
        <begin position="148"/>
        <end position="169"/>
    </location>
</feature>
<gene>
    <name evidence="9" type="primary">ydhP_1</name>
    <name evidence="9" type="ORF">CVS54_02301</name>
</gene>
<dbReference type="Gene3D" id="1.20.1250.20">
    <property type="entry name" value="MFS general substrate transporter like domains"/>
    <property type="match status" value="2"/>
</dbReference>
<evidence type="ECO:0000313" key="9">
    <source>
        <dbReference type="EMBL" id="AZS40956.1"/>
    </source>
</evidence>
<evidence type="ECO:0000256" key="6">
    <source>
        <dbReference type="SAM" id="MobiDB-lite"/>
    </source>
</evidence>
<dbReference type="PROSITE" id="PS50850">
    <property type="entry name" value="MFS"/>
    <property type="match status" value="1"/>
</dbReference>
<evidence type="ECO:0000256" key="7">
    <source>
        <dbReference type="SAM" id="Phobius"/>
    </source>
</evidence>
<dbReference type="InterPro" id="IPR020846">
    <property type="entry name" value="MFS_dom"/>
</dbReference>
<feature type="region of interest" description="Disordered" evidence="6">
    <location>
        <begin position="419"/>
        <end position="444"/>
    </location>
</feature>
<dbReference type="Proteomes" id="UP000274841">
    <property type="component" value="Chromosome"/>
</dbReference>
<dbReference type="PANTHER" id="PTHR43124:SF3">
    <property type="entry name" value="CHLORAMPHENICOL EFFLUX PUMP RV0191"/>
    <property type="match status" value="1"/>
</dbReference>
<keyword evidence="3 7" id="KW-0812">Transmembrane</keyword>
<name>A0A3Q9J491_9MICO</name>
<evidence type="ECO:0000256" key="5">
    <source>
        <dbReference type="ARBA" id="ARBA00023136"/>
    </source>
</evidence>
<feature type="domain" description="Major facilitator superfamily (MFS) profile" evidence="8">
    <location>
        <begin position="14"/>
        <end position="398"/>
    </location>
</feature>
<feature type="transmembrane region" description="Helical" evidence="7">
    <location>
        <begin position="349"/>
        <end position="370"/>
    </location>
</feature>
<protein>
    <submittedName>
        <fullName evidence="9">Inner membrane transport protein YdhP</fullName>
    </submittedName>
</protein>
<dbReference type="InterPro" id="IPR036259">
    <property type="entry name" value="MFS_trans_sf"/>
</dbReference>
<dbReference type="InterPro" id="IPR050189">
    <property type="entry name" value="MFS_Efflux_Transporters"/>
</dbReference>
<proteinExistence type="predicted"/>
<feature type="transmembrane region" description="Helical" evidence="7">
    <location>
        <begin position="309"/>
        <end position="328"/>
    </location>
</feature>
<feature type="transmembrane region" description="Helical" evidence="7">
    <location>
        <begin position="116"/>
        <end position="136"/>
    </location>
</feature>
<feature type="transmembrane region" description="Helical" evidence="7">
    <location>
        <begin position="376"/>
        <end position="394"/>
    </location>
</feature>
<dbReference type="GO" id="GO:0005886">
    <property type="term" value="C:plasma membrane"/>
    <property type="evidence" value="ECO:0007669"/>
    <property type="project" value="UniProtKB-SubCell"/>
</dbReference>
<reference evidence="9 10" key="1">
    <citation type="submission" date="2018-08" db="EMBL/GenBank/DDBJ databases">
        <title>Microbacterium oxydans strain HG3.</title>
        <authorList>
            <person name="ORTET P."/>
        </authorList>
    </citation>
    <scope>NUCLEOTIDE SEQUENCE [LARGE SCALE GENOMIC DNA]</scope>
    <source>
        <strain evidence="9 10">HG3</strain>
    </source>
</reference>
<evidence type="ECO:0000256" key="2">
    <source>
        <dbReference type="ARBA" id="ARBA00022475"/>
    </source>
</evidence>
<comment type="subcellular location">
    <subcellularLocation>
        <location evidence="1">Cell membrane</location>
        <topology evidence="1">Multi-pass membrane protein</topology>
    </subcellularLocation>
</comment>
<dbReference type="AlphaFoldDB" id="A0A3Q9J491"/>
<dbReference type="GO" id="GO:0022857">
    <property type="term" value="F:transmembrane transporter activity"/>
    <property type="evidence" value="ECO:0007669"/>
    <property type="project" value="InterPro"/>
</dbReference>
<feature type="transmembrane region" description="Helical" evidence="7">
    <location>
        <begin position="254"/>
        <end position="273"/>
    </location>
</feature>
<dbReference type="SUPFAM" id="SSF103473">
    <property type="entry name" value="MFS general substrate transporter"/>
    <property type="match status" value="1"/>
</dbReference>
<evidence type="ECO:0000256" key="4">
    <source>
        <dbReference type="ARBA" id="ARBA00022989"/>
    </source>
</evidence>
<feature type="transmembrane region" description="Helical" evidence="7">
    <location>
        <begin position="175"/>
        <end position="198"/>
    </location>
</feature>
<dbReference type="CDD" id="cd17324">
    <property type="entry name" value="MFS_NepI_like"/>
    <property type="match status" value="1"/>
</dbReference>
<feature type="transmembrane region" description="Helical" evidence="7">
    <location>
        <begin position="59"/>
        <end position="82"/>
    </location>
</feature>
<keyword evidence="2" id="KW-1003">Cell membrane</keyword>
<dbReference type="PANTHER" id="PTHR43124">
    <property type="entry name" value="PURINE EFFLUX PUMP PBUE"/>
    <property type="match status" value="1"/>
</dbReference>
<feature type="transmembrane region" description="Helical" evidence="7">
    <location>
        <begin position="89"/>
        <end position="110"/>
    </location>
</feature>
<dbReference type="RefSeq" id="WP_127012338.1">
    <property type="nucleotide sequence ID" value="NZ_CP031422.1"/>
</dbReference>
<feature type="transmembrane region" description="Helical" evidence="7">
    <location>
        <begin position="285"/>
        <end position="303"/>
    </location>
</feature>
<dbReference type="EMBL" id="CP031422">
    <property type="protein sequence ID" value="AZS40956.1"/>
    <property type="molecule type" value="Genomic_DNA"/>
</dbReference>
<dbReference type="InterPro" id="IPR011701">
    <property type="entry name" value="MFS"/>
</dbReference>
<keyword evidence="4 7" id="KW-1133">Transmembrane helix</keyword>
<dbReference type="Pfam" id="PF07690">
    <property type="entry name" value="MFS_1"/>
    <property type="match status" value="1"/>
</dbReference>
<feature type="transmembrane region" description="Helical" evidence="7">
    <location>
        <begin position="219"/>
        <end position="242"/>
    </location>
</feature>
<evidence type="ECO:0000256" key="3">
    <source>
        <dbReference type="ARBA" id="ARBA00022692"/>
    </source>
</evidence>
<evidence type="ECO:0000256" key="1">
    <source>
        <dbReference type="ARBA" id="ARBA00004651"/>
    </source>
</evidence>